<dbReference type="PANTHER" id="PTHR30290">
    <property type="entry name" value="PERIPLASMIC BINDING COMPONENT OF ABC TRANSPORTER"/>
    <property type="match status" value="1"/>
</dbReference>
<dbReference type="GO" id="GO:1904680">
    <property type="term" value="F:peptide transmembrane transporter activity"/>
    <property type="evidence" value="ECO:0007669"/>
    <property type="project" value="TreeGrafter"/>
</dbReference>
<evidence type="ECO:0000256" key="5">
    <source>
        <dbReference type="SAM" id="SignalP"/>
    </source>
</evidence>
<dbReference type="InterPro" id="IPR000914">
    <property type="entry name" value="SBP_5_dom"/>
</dbReference>
<evidence type="ECO:0000256" key="1">
    <source>
        <dbReference type="ARBA" id="ARBA00005695"/>
    </source>
</evidence>
<comment type="similarity">
    <text evidence="1">Belongs to the bacterial solute-binding protein 5 family.</text>
</comment>
<dbReference type="GO" id="GO:0015833">
    <property type="term" value="P:peptide transport"/>
    <property type="evidence" value="ECO:0007669"/>
    <property type="project" value="TreeGrafter"/>
</dbReference>
<dbReference type="Gene3D" id="3.40.190.10">
    <property type="entry name" value="Periplasmic binding protein-like II"/>
    <property type="match status" value="1"/>
</dbReference>
<dbReference type="InterPro" id="IPR039424">
    <property type="entry name" value="SBP_5"/>
</dbReference>
<dbReference type="GO" id="GO:0042597">
    <property type="term" value="C:periplasmic space"/>
    <property type="evidence" value="ECO:0007669"/>
    <property type="project" value="UniProtKB-ARBA"/>
</dbReference>
<evidence type="ECO:0000256" key="4">
    <source>
        <dbReference type="SAM" id="MobiDB-lite"/>
    </source>
</evidence>
<feature type="signal peptide" evidence="5">
    <location>
        <begin position="1"/>
        <end position="21"/>
    </location>
</feature>
<dbReference type="GO" id="GO:0043190">
    <property type="term" value="C:ATP-binding cassette (ABC) transporter complex"/>
    <property type="evidence" value="ECO:0007669"/>
    <property type="project" value="InterPro"/>
</dbReference>
<dbReference type="AlphaFoldDB" id="A0A7G5MNH3"/>
<evidence type="ECO:0000313" key="8">
    <source>
        <dbReference type="Proteomes" id="UP000515789"/>
    </source>
</evidence>
<evidence type="ECO:0000256" key="3">
    <source>
        <dbReference type="ARBA" id="ARBA00022729"/>
    </source>
</evidence>
<dbReference type="PROSITE" id="PS51257">
    <property type="entry name" value="PROKAR_LIPOPROTEIN"/>
    <property type="match status" value="1"/>
</dbReference>
<accession>A0A7G5MNH3</accession>
<dbReference type="EMBL" id="CP039126">
    <property type="protein sequence ID" value="QMW76166.1"/>
    <property type="molecule type" value="Genomic_DNA"/>
</dbReference>
<name>A0A7G5MNH3_9FIRM</name>
<keyword evidence="2" id="KW-0813">Transport</keyword>
<dbReference type="SUPFAM" id="SSF53850">
    <property type="entry name" value="Periplasmic binding protein-like II"/>
    <property type="match status" value="1"/>
</dbReference>
<reference evidence="7 8" key="1">
    <citation type="submission" date="2019-04" db="EMBL/GenBank/DDBJ databases">
        <authorList>
            <person name="Schori C."/>
            <person name="Ahrens C."/>
        </authorList>
    </citation>
    <scope>NUCLEOTIDE SEQUENCE [LARGE SCALE GENOMIC DNA]</scope>
    <source>
        <strain evidence="7 8">DSM 2950</strain>
    </source>
</reference>
<dbReference type="PIRSF" id="PIRSF002741">
    <property type="entry name" value="MppA"/>
    <property type="match status" value="1"/>
</dbReference>
<dbReference type="InterPro" id="IPR030678">
    <property type="entry name" value="Peptide/Ni-bd"/>
</dbReference>
<sequence length="552" mass="60124">MKGKKFMAMFLAAAMACTVMGCSSGGGTDSSDSAPAAKTDTDTDKAETEKTEGNGQFIEANVDAPNTEVTDETIRIVLASEPSTLWGAPAGKIENESVYIADAIMDRLVAVDENGEVIPALATEWEWVDDTHCRFKLRDDVVYTNGQTMTADDVVYTVGIWREYSANTDTGQFILGAVAEDESTVVIEFTQKAPDLLAMLAWGNFGIVSQAEVEAAGSLEAVQSNPVIGCGKYRFVEWKSGESIILERNENYWDKDFKGYYKRIECTFTNDAAARKLAVDSGDAQVAVDMPVIQAVTYTEDEKIDVVIYDFGQVTHLWFNMTEGKATADKNIREAIMKSIDYEALAMVGTGGTAEQALGFASPSSYYFNETYTKEERKPDVEGAKALLAEAGYANGIDLTILGTADLIPMYTVIQENCRAAGINLTLNTPDTASFISDAFSGNYDMITIGWIMDNRNPSIITSLDKGTIEAGFAIGGPKVTTDEIDTLRKDIIAAEDPQIAKEKLAELENIMKSDCIQANLYPEMKAAIVAKGLKGYNTLERGFTCITDFYK</sequence>
<feature type="region of interest" description="Disordered" evidence="4">
    <location>
        <begin position="24"/>
        <end position="52"/>
    </location>
</feature>
<dbReference type="Gene3D" id="3.10.105.10">
    <property type="entry name" value="Dipeptide-binding Protein, Domain 3"/>
    <property type="match status" value="1"/>
</dbReference>
<dbReference type="CDD" id="cd00995">
    <property type="entry name" value="PBP2_NikA_DppA_OppA_like"/>
    <property type="match status" value="1"/>
</dbReference>
<organism evidence="7 8">
    <name type="scientific">Blautia producta</name>
    <dbReference type="NCBI Taxonomy" id="33035"/>
    <lineage>
        <taxon>Bacteria</taxon>
        <taxon>Bacillati</taxon>
        <taxon>Bacillota</taxon>
        <taxon>Clostridia</taxon>
        <taxon>Lachnospirales</taxon>
        <taxon>Lachnospiraceae</taxon>
        <taxon>Blautia</taxon>
    </lineage>
</organism>
<feature type="compositionally biased region" description="Low complexity" evidence="4">
    <location>
        <begin position="29"/>
        <end position="38"/>
    </location>
</feature>
<feature type="domain" description="Solute-binding protein family 5" evidence="6">
    <location>
        <begin position="116"/>
        <end position="459"/>
    </location>
</feature>
<evidence type="ECO:0000256" key="2">
    <source>
        <dbReference type="ARBA" id="ARBA00022448"/>
    </source>
</evidence>
<evidence type="ECO:0000259" key="6">
    <source>
        <dbReference type="Pfam" id="PF00496"/>
    </source>
</evidence>
<dbReference type="Proteomes" id="UP000515789">
    <property type="component" value="Chromosome"/>
</dbReference>
<gene>
    <name evidence="7" type="ORF">E5259_00365</name>
</gene>
<dbReference type="PANTHER" id="PTHR30290:SF9">
    <property type="entry name" value="OLIGOPEPTIDE-BINDING PROTEIN APPA"/>
    <property type="match status" value="1"/>
</dbReference>
<dbReference type="GeneID" id="75053182"/>
<proteinExistence type="inferred from homology"/>
<dbReference type="Pfam" id="PF00496">
    <property type="entry name" value="SBP_bac_5"/>
    <property type="match status" value="1"/>
</dbReference>
<dbReference type="RefSeq" id="WP_018594742.1">
    <property type="nucleotide sequence ID" value="NZ_CABLBP010000016.1"/>
</dbReference>
<dbReference type="Gene3D" id="3.90.76.10">
    <property type="entry name" value="Dipeptide-binding Protein, Domain 1"/>
    <property type="match status" value="1"/>
</dbReference>
<feature type="chain" id="PRO_5039731371" evidence="5">
    <location>
        <begin position="22"/>
        <end position="552"/>
    </location>
</feature>
<evidence type="ECO:0000313" key="7">
    <source>
        <dbReference type="EMBL" id="QMW76166.1"/>
    </source>
</evidence>
<keyword evidence="3 5" id="KW-0732">Signal</keyword>
<protein>
    <submittedName>
        <fullName evidence="7">ABC transporter substrate-binding protein</fullName>
    </submittedName>
</protein>
<feature type="compositionally biased region" description="Basic and acidic residues" evidence="4">
    <location>
        <begin position="39"/>
        <end position="52"/>
    </location>
</feature>